<dbReference type="EMBL" id="BTGU01000007">
    <property type="protein sequence ID" value="GMN37889.1"/>
    <property type="molecule type" value="Genomic_DNA"/>
</dbReference>
<evidence type="ECO:0000256" key="1">
    <source>
        <dbReference type="SAM" id="MobiDB-lite"/>
    </source>
</evidence>
<dbReference type="PANTHER" id="PTHR38370">
    <property type="entry name" value="BETA-1,4-XYLOSIDASE"/>
    <property type="match status" value="1"/>
</dbReference>
<proteinExistence type="predicted"/>
<feature type="compositionally biased region" description="Polar residues" evidence="1">
    <location>
        <begin position="84"/>
        <end position="106"/>
    </location>
</feature>
<protein>
    <submittedName>
        <fullName evidence="2">Uncharacterized protein</fullName>
    </submittedName>
</protein>
<dbReference type="Proteomes" id="UP001187192">
    <property type="component" value="Unassembled WGS sequence"/>
</dbReference>
<organism evidence="2 3">
    <name type="scientific">Ficus carica</name>
    <name type="common">Common fig</name>
    <dbReference type="NCBI Taxonomy" id="3494"/>
    <lineage>
        <taxon>Eukaryota</taxon>
        <taxon>Viridiplantae</taxon>
        <taxon>Streptophyta</taxon>
        <taxon>Embryophyta</taxon>
        <taxon>Tracheophyta</taxon>
        <taxon>Spermatophyta</taxon>
        <taxon>Magnoliopsida</taxon>
        <taxon>eudicotyledons</taxon>
        <taxon>Gunneridae</taxon>
        <taxon>Pentapetalae</taxon>
        <taxon>rosids</taxon>
        <taxon>fabids</taxon>
        <taxon>Rosales</taxon>
        <taxon>Moraceae</taxon>
        <taxon>Ficeae</taxon>
        <taxon>Ficus</taxon>
    </lineage>
</organism>
<feature type="compositionally biased region" description="Polar residues" evidence="1">
    <location>
        <begin position="22"/>
        <end position="32"/>
    </location>
</feature>
<feature type="region of interest" description="Disordered" evidence="1">
    <location>
        <begin position="16"/>
        <end position="116"/>
    </location>
</feature>
<reference evidence="2" key="1">
    <citation type="submission" date="2023-07" db="EMBL/GenBank/DDBJ databases">
        <title>draft genome sequence of fig (Ficus carica).</title>
        <authorList>
            <person name="Takahashi T."/>
            <person name="Nishimura K."/>
        </authorList>
    </citation>
    <scope>NUCLEOTIDE SEQUENCE</scope>
</reference>
<name>A0AA87ZIY7_FICCA</name>
<evidence type="ECO:0000313" key="2">
    <source>
        <dbReference type="EMBL" id="GMN37889.1"/>
    </source>
</evidence>
<keyword evidence="3" id="KW-1185">Reference proteome</keyword>
<dbReference type="PANTHER" id="PTHR38370:SF1">
    <property type="entry name" value="BETA-1,4-XYLOSIDASE"/>
    <property type="match status" value="1"/>
</dbReference>
<evidence type="ECO:0000313" key="3">
    <source>
        <dbReference type="Proteomes" id="UP001187192"/>
    </source>
</evidence>
<dbReference type="AlphaFoldDB" id="A0AA87ZIY7"/>
<gene>
    <name evidence="2" type="ORF">TIFTF001_007184</name>
</gene>
<accession>A0AA87ZIY7</accession>
<sequence length="116" mass="13238">MEGLIPYLIHALKKEKPRHSYRSFSENSTSQRSYHRLLSGSSHNFPEGSSHRRTRSEFQQPPPSSLDFAEQQRTRSVAGDFPLTPSSDQNRKGFSSYSGFQMSNFDNAPRRSIVSN</sequence>
<comment type="caution">
    <text evidence="2">The sequence shown here is derived from an EMBL/GenBank/DDBJ whole genome shotgun (WGS) entry which is preliminary data.</text>
</comment>